<keyword evidence="2" id="KW-1185">Reference proteome</keyword>
<accession>A0A1Y3BRZ8</accession>
<proteinExistence type="predicted"/>
<organism evidence="1 2">
    <name type="scientific">Euroglyphus maynei</name>
    <name type="common">Mayne's house dust mite</name>
    <dbReference type="NCBI Taxonomy" id="6958"/>
    <lineage>
        <taxon>Eukaryota</taxon>
        <taxon>Metazoa</taxon>
        <taxon>Ecdysozoa</taxon>
        <taxon>Arthropoda</taxon>
        <taxon>Chelicerata</taxon>
        <taxon>Arachnida</taxon>
        <taxon>Acari</taxon>
        <taxon>Acariformes</taxon>
        <taxon>Sarcoptiformes</taxon>
        <taxon>Astigmata</taxon>
        <taxon>Psoroptidia</taxon>
        <taxon>Analgoidea</taxon>
        <taxon>Pyroglyphidae</taxon>
        <taxon>Pyroglyphinae</taxon>
        <taxon>Euroglyphus</taxon>
    </lineage>
</organism>
<name>A0A1Y3BRZ8_EURMA</name>
<dbReference type="OrthoDB" id="10332418at2759"/>
<sequence>MLQCEMRYYGRQSCSQQESLDAWLDLIRLVNEDSLNFACGEYNEHSDRCDTIGEPDFSRKNSTINVDKRFHSFFIAALELFESLA</sequence>
<evidence type="ECO:0000313" key="2">
    <source>
        <dbReference type="Proteomes" id="UP000194236"/>
    </source>
</evidence>
<dbReference type="Proteomes" id="UP000194236">
    <property type="component" value="Unassembled WGS sequence"/>
</dbReference>
<comment type="caution">
    <text evidence="1">The sequence shown here is derived from an EMBL/GenBank/DDBJ whole genome shotgun (WGS) entry which is preliminary data.</text>
</comment>
<dbReference type="EMBL" id="MUJZ01006451">
    <property type="protein sequence ID" value="OTF82847.1"/>
    <property type="molecule type" value="Genomic_DNA"/>
</dbReference>
<reference evidence="1 2" key="1">
    <citation type="submission" date="2017-03" db="EMBL/GenBank/DDBJ databases">
        <title>Genome Survey of Euroglyphus maynei.</title>
        <authorList>
            <person name="Arlian L.G."/>
            <person name="Morgan M.S."/>
            <person name="Rider S.D."/>
        </authorList>
    </citation>
    <scope>NUCLEOTIDE SEQUENCE [LARGE SCALE GENOMIC DNA]</scope>
    <source>
        <strain evidence="1">Arlian Lab</strain>
        <tissue evidence="1">Whole body</tissue>
    </source>
</reference>
<protein>
    <submittedName>
        <fullName evidence="1">Uncharacterized protein</fullName>
    </submittedName>
</protein>
<evidence type="ECO:0000313" key="1">
    <source>
        <dbReference type="EMBL" id="OTF82847.1"/>
    </source>
</evidence>
<dbReference type="AlphaFoldDB" id="A0A1Y3BRZ8"/>
<gene>
    <name evidence="1" type="ORF">BLA29_012639</name>
</gene>